<protein>
    <submittedName>
        <fullName evidence="1">Uncharacterized protein</fullName>
    </submittedName>
</protein>
<comment type="caution">
    <text evidence="1">The sequence shown here is derived from an EMBL/GenBank/DDBJ whole genome shotgun (WGS) entry which is preliminary data.</text>
</comment>
<dbReference type="Proteomes" id="UP001152795">
    <property type="component" value="Unassembled WGS sequence"/>
</dbReference>
<dbReference type="PANTHER" id="PTHR33198">
    <property type="entry name" value="ANK_REP_REGION DOMAIN-CONTAINING PROTEIN-RELATED"/>
    <property type="match status" value="1"/>
</dbReference>
<sequence>MAEPNEVNTARSFTTYQVTPPSKFSFQSSEWTRWIRRFERFRIATELDKKEEAKQVNALIYTMGDEADDIITSFGLSEQEMKSYKTVRDKFENHFIAKRNVIFERAKFNVRIQDENEPVESFITDLHCLANNCEFGVLKDQLIKNHIVVGLRNKKLSEKLQLDPELTLAKDIAIS</sequence>
<organism evidence="1 2">
    <name type="scientific">Paramuricea clavata</name>
    <name type="common">Red gorgonian</name>
    <name type="synonym">Violescent sea-whip</name>
    <dbReference type="NCBI Taxonomy" id="317549"/>
    <lineage>
        <taxon>Eukaryota</taxon>
        <taxon>Metazoa</taxon>
        <taxon>Cnidaria</taxon>
        <taxon>Anthozoa</taxon>
        <taxon>Octocorallia</taxon>
        <taxon>Malacalcyonacea</taxon>
        <taxon>Plexauridae</taxon>
        <taxon>Paramuricea</taxon>
    </lineage>
</organism>
<keyword evidence="2" id="KW-1185">Reference proteome</keyword>
<dbReference type="OrthoDB" id="5968803at2759"/>
<evidence type="ECO:0000313" key="2">
    <source>
        <dbReference type="Proteomes" id="UP001152795"/>
    </source>
</evidence>
<reference evidence="1" key="1">
    <citation type="submission" date="2020-04" db="EMBL/GenBank/DDBJ databases">
        <authorList>
            <person name="Alioto T."/>
            <person name="Alioto T."/>
            <person name="Gomez Garrido J."/>
        </authorList>
    </citation>
    <scope>NUCLEOTIDE SEQUENCE</scope>
    <source>
        <strain evidence="1">A484AB</strain>
    </source>
</reference>
<dbReference type="AlphaFoldDB" id="A0A7D9MCM4"/>
<evidence type="ECO:0000313" key="1">
    <source>
        <dbReference type="EMBL" id="CAB4045398.1"/>
    </source>
</evidence>
<name>A0A7D9MCM4_PARCT</name>
<accession>A0A7D9MCM4</accession>
<dbReference type="PANTHER" id="PTHR33198:SF20">
    <property type="entry name" value="RETROTRANSPOSON GAG DOMAIN-CONTAINING PROTEIN"/>
    <property type="match status" value="1"/>
</dbReference>
<proteinExistence type="predicted"/>
<gene>
    <name evidence="1" type="ORF">PACLA_8A064734</name>
</gene>
<dbReference type="EMBL" id="CACRXK020039243">
    <property type="protein sequence ID" value="CAB4045398.1"/>
    <property type="molecule type" value="Genomic_DNA"/>
</dbReference>